<reference evidence="1" key="1">
    <citation type="submission" date="2021-03" db="EMBL/GenBank/DDBJ databases">
        <authorList>
            <person name="So Y."/>
        </authorList>
    </citation>
    <scope>NUCLEOTIDE SEQUENCE</scope>
    <source>
        <strain evidence="1">SG15</strain>
    </source>
</reference>
<evidence type="ECO:0000313" key="1">
    <source>
        <dbReference type="EMBL" id="MBP0496005.1"/>
    </source>
</evidence>
<comment type="caution">
    <text evidence="1">The sequence shown here is derived from an EMBL/GenBank/DDBJ whole genome shotgun (WGS) entry which is preliminary data.</text>
</comment>
<proteinExistence type="predicted"/>
<dbReference type="EMBL" id="JAGIZA010000025">
    <property type="protein sequence ID" value="MBP0496005.1"/>
    <property type="molecule type" value="Genomic_DNA"/>
</dbReference>
<dbReference type="RefSeq" id="WP_209376800.1">
    <property type="nucleotide sequence ID" value="NZ_JAGIZA010000025.1"/>
</dbReference>
<sequence length="2004" mass="216738">MNLLTPIIHCLVEREPDSFHNELRYAVNLAFEVPSDAQGNVATDEAKAKTQFTAFLHALTTVRFYAYDHAGTSVPLTAVSDRPGSADIVKWLAAHRLAKKTEWFWTSAASQGSVDAEAAGAFPMLRSVQSWNAPVGHRIGLTHLVIIPDELKNRPLVILPHFSGSVNEPSLGFRAGFVFEADPNEEVQFDYDPGLGFEVVGRTTIVDPMTASPLPLLSSPKTDEDGFLGVNKEAEAIYRFLARFEERAPSLFVTNAVLLPERPGDLECVFGIDQEASRWSRTIRFVVARLVTALDTLVIAVMKPGDERSEGELLGPLVSALLDSGAAPDPVKALESVRTVLREHCALIDHRAKAPAIAQALRHIFGIKDAVLPVAPGDLDSLISLMLKDYAGGGDGVVPEQAKAAVAELKDRSVGLLSAQLLTKEQDLSGEAWTEQTLFRLFETAGTTARPFPALLADELGAGPDLTEQAFANFRKVIDGSFNGAEAARRAVGSAFVKALVRAAGEDATLADIRARVEDSDFFRHRLSGSNTPLDEILVGLKPVDLHDLLLDQRLTQAYGRAVTPLLADPEMGRFIPDAFPQPLPIQIASGMGADTLDRFAEAFNGICVAIRRLDNPNSPWAYANLTDLSFPVATEDSPDTVSGALHPFLPGVVDGRSPMFIRYEGRPFSDNVHVDALRADDDDQKTRPQPFYRYQPHAFPNKSKFQKTPQLAYGRCFESFSFAVSKAGTLPKPLQAQSAPWLPEPTIQAPGPDRICPADCSRRTPIAQMAMVERPISGRPARVGESIPGVHPLAADYPRVGALAVDGCDGVIDLFRDGDGHGRMALPETEGVAGEWTLVEFAWSGHPGIVTICLFGEPFAKPGAGGTMVTIPTPAFSSLRIRIERTSAASFVLAFSDDAQQRQTVSFQTDSELCWLRLVLSVDSGTGATATVSLADPDGRRPAAATLPLLLLAPPGKSGTWQPGLSDAVTLDMRTPRVGYADFMRWMGNEDLCSDAYGKAASLTDVRRFHLCLMTAARMRHLDYRLGEYLDRLPDPAVTRILIELHATDRLVERDPDPVVKSLDLRSILGTIVKTVPANFTPDVLINELFKPLDQAFAFSITARSAPSSASVNAAKVVDVIVPKGIVAKLSLHACVNSGHFVTSGAHPPVVHTNMVQFAARTSASEYIFPAGGLRIETMDDQVPGNDDAIRLVNGMLEARAVPGSRRFDIVSKGETGADRNTWRRLGEIDVGTQRWRPSGRPIYHFIDPRQKATRPKDLHVAIPLIKPDREMDLFEREAFFDRSDADAVTVTQRLAPLPAETLLQQHVWDPPSATYFRHRFTLRSRYAGALLTSRTAAAWQQNMQGRAQAWTLRVAMLADRSRLELTRPQLRSVVPLTNAPSSEEGRVPVPPVAAILQEPPFARGGLADRITAEFKTGFGYGFERTKVADGKITSVLPVEILDSRKEIGPNPQLTYRSLDAGAALGLALRIEGPVGLTFDATNTQAPAFPNALFLMRPRSLNGPEPQLQEALAGFAMRRYIDPDWLESAGGEDAPSHLAIDRTWWIDLSDPDVTLCYENGLSGRLGAVLEIRTSPESTSIYARKITVDGVPGSEKQSVEVARIASAMGSALSILHQPSAPGHFSLSVFLRVETPRTEQGDGTAPLLVCSYEWTLPGGQKDGVGKSLVLTGNGAKQSRVRPTLASGATSLKWTQFSKDFDFISIFDSETIEARRVRSTSLRASRTENTLAFTVNGTGTPALLVSSTLTSVFPSHVHRHLAVIASRTSVEPGRPFDVFVAATLIEQASAKIALARSAVPDVVRIVEIETPASILCDNATAAPLHFKQAYFDLLATGYRRDSTILLTVRPVGLPIGVTKLRMLLSQPGGPNLDVGVDFAAKRPLCIRLLLRPVGTTIDAAGGVIFTDGTLGPIKQVSAAFDSGRLGFLLQMEKASAAAGEVWADVSLLHGGTAGTLDAMFDFNWDWLFAADDAGEPAQKVGAVGLSAMVEAQARIISVSPPIAVMG</sequence>
<keyword evidence="2" id="KW-1185">Reference proteome</keyword>
<evidence type="ECO:0000313" key="2">
    <source>
        <dbReference type="Proteomes" id="UP000677537"/>
    </source>
</evidence>
<protein>
    <submittedName>
        <fullName evidence="1">Uncharacterized protein</fullName>
    </submittedName>
</protein>
<dbReference type="Proteomes" id="UP000677537">
    <property type="component" value="Unassembled WGS sequence"/>
</dbReference>
<organism evidence="1 2">
    <name type="scientific">Roseomonas indoligenes</name>
    <dbReference type="NCBI Taxonomy" id="2820811"/>
    <lineage>
        <taxon>Bacteria</taxon>
        <taxon>Pseudomonadati</taxon>
        <taxon>Pseudomonadota</taxon>
        <taxon>Alphaproteobacteria</taxon>
        <taxon>Acetobacterales</taxon>
        <taxon>Roseomonadaceae</taxon>
        <taxon>Roseomonas</taxon>
    </lineage>
</organism>
<accession>A0A940N3C2</accession>
<name>A0A940N3C2_9PROT</name>
<gene>
    <name evidence="1" type="ORF">J5Y10_24695</name>
</gene>